<dbReference type="GO" id="GO:0005524">
    <property type="term" value="F:ATP binding"/>
    <property type="evidence" value="ECO:0007669"/>
    <property type="project" value="UniProtKB-KW"/>
</dbReference>
<dbReference type="InterPro" id="IPR015854">
    <property type="entry name" value="ABC_transpr_LolD-like"/>
</dbReference>
<accession>A0ABV5N1R9</accession>
<evidence type="ECO:0000259" key="1">
    <source>
        <dbReference type="Pfam" id="PF00005"/>
    </source>
</evidence>
<organism evidence="2 3">
    <name type="scientific">Streptomyces cinereospinus</name>
    <dbReference type="NCBI Taxonomy" id="285561"/>
    <lineage>
        <taxon>Bacteria</taxon>
        <taxon>Bacillati</taxon>
        <taxon>Actinomycetota</taxon>
        <taxon>Actinomycetes</taxon>
        <taxon>Kitasatosporales</taxon>
        <taxon>Streptomycetaceae</taxon>
        <taxon>Streptomyces</taxon>
    </lineage>
</organism>
<keyword evidence="2" id="KW-0067">ATP-binding</keyword>
<dbReference type="SUPFAM" id="SSF52540">
    <property type="entry name" value="P-loop containing nucleoside triphosphate hydrolases"/>
    <property type="match status" value="1"/>
</dbReference>
<dbReference type="EMBL" id="JBHMCY010000028">
    <property type="protein sequence ID" value="MFB9464247.1"/>
    <property type="molecule type" value="Genomic_DNA"/>
</dbReference>
<proteinExistence type="predicted"/>
<evidence type="ECO:0000313" key="2">
    <source>
        <dbReference type="EMBL" id="MFB9464247.1"/>
    </source>
</evidence>
<comment type="caution">
    <text evidence="2">The sequence shown here is derived from an EMBL/GenBank/DDBJ whole genome shotgun (WGS) entry which is preliminary data.</text>
</comment>
<dbReference type="RefSeq" id="WP_381346778.1">
    <property type="nucleotide sequence ID" value="NZ_JBHMCY010000028.1"/>
</dbReference>
<dbReference type="InterPro" id="IPR003439">
    <property type="entry name" value="ABC_transporter-like_ATP-bd"/>
</dbReference>
<dbReference type="Proteomes" id="UP001589709">
    <property type="component" value="Unassembled WGS sequence"/>
</dbReference>
<protein>
    <submittedName>
        <fullName evidence="2">ATP-binding cassette domain-containing protein</fullName>
    </submittedName>
</protein>
<feature type="domain" description="ABC transporter" evidence="1">
    <location>
        <begin position="39"/>
        <end position="129"/>
    </location>
</feature>
<gene>
    <name evidence="2" type="ORF">ACFF45_16420</name>
</gene>
<name>A0ABV5N1R9_9ACTN</name>
<reference evidence="2 3" key="1">
    <citation type="submission" date="2024-09" db="EMBL/GenBank/DDBJ databases">
        <authorList>
            <person name="Sun Q."/>
            <person name="Mori K."/>
        </authorList>
    </citation>
    <scope>NUCLEOTIDE SEQUENCE [LARGE SCALE GENOMIC DNA]</scope>
    <source>
        <strain evidence="2 3">JCM 6917</strain>
    </source>
</reference>
<keyword evidence="2" id="KW-0547">Nucleotide-binding</keyword>
<keyword evidence="3" id="KW-1185">Reference proteome</keyword>
<dbReference type="PANTHER" id="PTHR24220:SF685">
    <property type="entry name" value="ABC TRANSPORTER RELATED"/>
    <property type="match status" value="1"/>
</dbReference>
<evidence type="ECO:0000313" key="3">
    <source>
        <dbReference type="Proteomes" id="UP001589709"/>
    </source>
</evidence>
<dbReference type="InterPro" id="IPR027417">
    <property type="entry name" value="P-loop_NTPase"/>
</dbReference>
<dbReference type="Pfam" id="PF00005">
    <property type="entry name" value="ABC_tran"/>
    <property type="match status" value="1"/>
</dbReference>
<dbReference type="Gene3D" id="3.40.50.300">
    <property type="entry name" value="P-loop containing nucleotide triphosphate hydrolases"/>
    <property type="match status" value="1"/>
</dbReference>
<dbReference type="PANTHER" id="PTHR24220">
    <property type="entry name" value="IMPORT ATP-BINDING PROTEIN"/>
    <property type="match status" value="1"/>
</dbReference>
<sequence>MSSAARRRRRPRHPALRAPAIRYDRRGTAARNDAGRGALRRPEFGFAFRFDRLVPELTRGENVALPLRPAGTSRKAAERTALARGWSAWRWHGVGGKRPGEVSGGRGRRVAVPRALVAGPRVLFADEPTGALDRLNGERVRELLTDAAVVLVTLEARVAACSGREIVVRDGKSRGVERPA</sequence>